<organism evidence="1">
    <name type="scientific">Beta vulgaris subsp. vulgaris</name>
    <name type="common">Beet</name>
    <dbReference type="NCBI Taxonomy" id="3555"/>
    <lineage>
        <taxon>Eukaryota</taxon>
        <taxon>Viridiplantae</taxon>
        <taxon>Streptophyta</taxon>
        <taxon>Embryophyta</taxon>
        <taxon>Tracheophyta</taxon>
        <taxon>Spermatophyta</taxon>
        <taxon>Magnoliopsida</taxon>
        <taxon>eudicotyledons</taxon>
        <taxon>Gunneridae</taxon>
        <taxon>Pentapetalae</taxon>
        <taxon>Caryophyllales</taxon>
        <taxon>Chenopodiaceae</taxon>
        <taxon>Betoideae</taxon>
        <taxon>Beta</taxon>
    </lineage>
</organism>
<geneLocation type="mitochondrion" evidence="1"/>
<accession>A0A286T800</accession>
<dbReference type="AlphaFoldDB" id="A0A286T800"/>
<evidence type="ECO:0000313" key="1">
    <source>
        <dbReference type="EMBL" id="BBA45696.1"/>
    </source>
</evidence>
<proteinExistence type="predicted"/>
<protein>
    <submittedName>
        <fullName evidence="1">Uncharacterized protein</fullName>
    </submittedName>
</protein>
<sequence>MNGSLEHYRALNVGVEQDLIARIRVLENRMLPGIPPQLTDGEYEALVKSFLDHSLSIRHYESTLNTERFDLNVLERKADLVEGLWRILINEPSERFLEILKQTSLNEGQIKENALDFIEDFLQRFSLSDPRSNFDRRICESMLNSWNDDLNQRANQSLLYSEFLDYYSIH</sequence>
<reference evidence="1" key="1">
    <citation type="submission" date="2009-03" db="EMBL/GenBank/DDBJ databases">
        <title>A CMS-encoding gene in beets: correlation of a single nucleotide substitution in its promoter with differential fertility restoration response in two CMS sources.</title>
        <authorList>
            <person name="Onodera Y."/>
            <person name="Yamamoto M.P."/>
            <person name="Kitazaki K."/>
            <person name="Ebe S."/>
            <person name="Kinoshita T."/>
            <person name="Mikami T."/>
            <person name="Kubo T."/>
        </authorList>
    </citation>
    <scope>NUCLEOTIDE SEQUENCE</scope>
    <source>
        <tissue evidence="1">Leaf</tissue>
    </source>
</reference>
<dbReference type="EMBL" id="AB490707">
    <property type="protein sequence ID" value="BBA45696.1"/>
    <property type="molecule type" value="Genomic_DNA"/>
</dbReference>
<keyword evidence="1" id="KW-0496">Mitochondrion</keyword>
<name>A0A286T800_BETVV</name>